<dbReference type="RefSeq" id="WP_330171109.1">
    <property type="nucleotide sequence ID" value="NZ_CP137080.1"/>
</dbReference>
<dbReference type="CDD" id="cd19097">
    <property type="entry name" value="AKR_unchar"/>
    <property type="match status" value="1"/>
</dbReference>
<dbReference type="AlphaFoldDB" id="A0AAU0MIN7"/>
<dbReference type="InterPro" id="IPR029044">
    <property type="entry name" value="Nucleotide-diphossugar_trans"/>
</dbReference>
<name>A0AAU0MIN7_9MICO</name>
<dbReference type="Gene3D" id="3.90.550.10">
    <property type="entry name" value="Spore Coat Polysaccharide Biosynthesis Protein SpsA, Chain A"/>
    <property type="match status" value="1"/>
</dbReference>
<proteinExistence type="predicted"/>
<evidence type="ECO:0000313" key="3">
    <source>
        <dbReference type="Proteomes" id="UP001329313"/>
    </source>
</evidence>
<dbReference type="InterPro" id="IPR023210">
    <property type="entry name" value="NADP_OxRdtase_dom"/>
</dbReference>
<dbReference type="Gene3D" id="3.20.20.100">
    <property type="entry name" value="NADP-dependent oxidoreductase domain"/>
    <property type="match status" value="1"/>
</dbReference>
<dbReference type="EMBL" id="CP137080">
    <property type="protein sequence ID" value="WOQ70014.1"/>
    <property type="molecule type" value="Genomic_DNA"/>
</dbReference>
<evidence type="ECO:0000259" key="1">
    <source>
        <dbReference type="Pfam" id="PF00248"/>
    </source>
</evidence>
<dbReference type="Proteomes" id="UP001329313">
    <property type="component" value="Chromosome"/>
</dbReference>
<dbReference type="InterPro" id="IPR003329">
    <property type="entry name" value="Cytidylyl_trans"/>
</dbReference>
<dbReference type="InterPro" id="IPR036812">
    <property type="entry name" value="NAD(P)_OxRdtase_dom_sf"/>
</dbReference>
<dbReference type="Pfam" id="PF00248">
    <property type="entry name" value="Aldo_ket_red"/>
    <property type="match status" value="1"/>
</dbReference>
<dbReference type="SUPFAM" id="SSF51430">
    <property type="entry name" value="NAD(P)-linked oxidoreductase"/>
    <property type="match status" value="1"/>
</dbReference>
<dbReference type="PANTHER" id="PTHR43312:SF1">
    <property type="entry name" value="NADP-DEPENDENT OXIDOREDUCTASE DOMAIN-CONTAINING PROTEIN"/>
    <property type="match status" value="1"/>
</dbReference>
<accession>A0AAU0MIN7</accession>
<dbReference type="KEGG" id="mliy:RYJ27_01930"/>
<protein>
    <submittedName>
        <fullName evidence="2">Aldo/keto reductase</fullName>
    </submittedName>
</protein>
<dbReference type="Pfam" id="PF02348">
    <property type="entry name" value="CTP_transf_3"/>
    <property type="match status" value="1"/>
</dbReference>
<keyword evidence="3" id="KW-1185">Reference proteome</keyword>
<evidence type="ECO:0000313" key="2">
    <source>
        <dbReference type="EMBL" id="WOQ70014.1"/>
    </source>
</evidence>
<feature type="domain" description="NADP-dependent oxidoreductase" evidence="1">
    <location>
        <begin position="249"/>
        <end position="517"/>
    </location>
</feature>
<organism evidence="2 3">
    <name type="scientific">Microbacterium limosum</name>
    <dbReference type="NCBI Taxonomy" id="3079935"/>
    <lineage>
        <taxon>Bacteria</taxon>
        <taxon>Bacillati</taxon>
        <taxon>Actinomycetota</taxon>
        <taxon>Actinomycetes</taxon>
        <taxon>Micrococcales</taxon>
        <taxon>Microbacteriaceae</taxon>
        <taxon>Microbacterium</taxon>
    </lineage>
</organism>
<gene>
    <name evidence="2" type="ORF">RYJ27_01930</name>
</gene>
<reference evidence="2 3" key="1">
    <citation type="submission" date="2023-10" db="EMBL/GenBank/DDBJ databases">
        <title>Y20.</title>
        <authorList>
            <person name="Zhang G."/>
            <person name="Ding Y."/>
        </authorList>
    </citation>
    <scope>NUCLEOTIDE SEQUENCE [LARGE SCALE GENOMIC DNA]</scope>
    <source>
        <strain evidence="2 3">Y20</strain>
    </source>
</reference>
<dbReference type="PANTHER" id="PTHR43312">
    <property type="entry name" value="D-THREO-ALDOSE 1-DEHYDROGENASE"/>
    <property type="match status" value="1"/>
</dbReference>
<dbReference type="InterPro" id="IPR053135">
    <property type="entry name" value="AKR2_Oxidoreductase"/>
</dbReference>
<sequence length="550" mass="59278">MSIVATRVVIQSRLNSARLPAKAMLSVAGMPLVTLAARRAANTGLDVVVATSTESDDDPIVSAVTRAGIGVFRGSLSDTLDRFDRATRDLRPDDVVVRLTADNCLPDGKLAQALAAQVDDRTPYTYVGGDASPVPYGVSGEAFTVAVLRQAAASADHQYEREHVTPWIRERFRGRPLDVAHAAPQWAHTRATVDTLFDYTVIADLFEQIQHPVQIPWERLADLLADRRSDITQGLATPHLEAKGGQSALTLGGAQVGMQYGIANTTGTPTQRSALGIIEAGAEVGITHIDTAAAYGKSEQNIGAAFRRGLPRPMVAITKVRPLSDLPVTASVSHVGAAVHDSVMSSLVRLQAPSVETVLAHRWDDWARPGFKEALVSLQQEGIVQRIGVSLSTPVELFRALEDKTIGYVQLPFNLLDDRWNTSPVQAALSLRPDVVIATRSTFLQGLLIGGSQTRWPRNIGISRDALLSRIDQAVVDLGFANRTELALSYVLAHRWVSTIVVGADDPSHIYELASIAANPRSFSSDARAAVRRALPLLPPPATDPSQWEL</sequence>
<dbReference type="SUPFAM" id="SSF53448">
    <property type="entry name" value="Nucleotide-diphospho-sugar transferases"/>
    <property type="match status" value="1"/>
</dbReference>